<sequence length="1337" mass="145310">MTEITPTAEVQPTAGVTPTGGLNPTVEVAGGSDPAERPAHIVTFYSYKGGAGRTMAVANVAWLLASSGKRVLTVDWDLESPGLHRYFRPFLQNKELDSSDGVTEMLEGFIREIDRLQNAGHPGLEQAAAPPDAAAIREITAHYSDFRHNVETIEWSGFPAAGRIDFLGPGRQTAKNAVVAVALPWPAFFEDTDGRAYFAALRDRMRFAGYDYVLIDSRTGTSDAAGICTQLLPDTVVVGFALNNQSIDGGAAVVRQIRGGERPIRILPVPMRVEDTEQRKQELRRRAAFQAFRPALSDLCGPDLQAQRARLIELEVPYKAAYAYEEVLATFLEDPASRSGLQAAYRVLAGVITGDEPLSTRPVPAEERERVLRAFEHYGPPAPRSVAVFGAPEDRPWVDWLVSVLVPTGVRVRPVAPTSVTQEDFPAADALVVVGSPNLGPDTPGEAALRAVVRSRGRDGAARAAASIVQVGVTRLDDDYATAEIIGLTALAEREAAVEVLERLALPVPGIGLGDLTAVTARYPTRRPRVWTMPTMFSQPFIGRHVLLDTLRDRLLPGARAAGPTVLVGGDGIGKSAVAAQFALRFGADYDVVHWIPAGEEASVRRSLADLAVLLHPDSDVPQAQRSPSEQLERVALDALRRGDPSARWLLIYDGVGDPASLAGLVPTATSNGHVLITSSEPGWHDQPGALWVEPFTPEESLAFLRQWLPAVDGERLDLVAQRLDHRPSGLRTAVGRLRQQWRGAEIDDQAVDAYLAQTVGATAETTTWTVSFETLRSAASPVRRAAARLLELCAFLSPQGVPRGLLESPVMLRYLAGEVGDDTIADPTVLPELWGEIRRPRLAEVDAVPEGQLRLAARWQLLLVERMTPGARTAARAAVLGVFAEIALAAPRAADPASWPIYRMLEEQVLPSGAIDSPSPAVRQWLVSQVYAMWRSGRLELGRDLAERTLDRWRELFGPDDPPTLRMATHLAMLLRDLGRFQAAYDLNTDTLARQRQHLGVYHRHTLITAMSYGIDSRELGRYAMAAAEDSSTLLGFRDTLGDNHLDTLMAASNLALSTFLAGRAREALNLSVDTMARLRLVGAENTSQFWWLQARAGICQRELGDLEQAERLLRQAATSLADIEGSTTHLTLRCNKHLAVVLRLRGSADAADHLAAETLRRYVEIYGEADLGTIACRLSRAGHLHALGEHHRAVVEAESCLREYLRLHGGEHPFTNICRSDLSIYLRADGRPAEALELAEQAYLALADELYLHHPFALAAGVNLAAARVALDDVEEAGRLAEELLQEAEMSLDRQHPHLATLRHNVAVLAAGNVAAGNAAGGHGHRDIDIDISSV</sequence>
<protein>
    <submittedName>
        <fullName evidence="2">ATP/GTP-binding protein</fullName>
    </submittedName>
</protein>
<dbReference type="PANTHER" id="PTHR46082">
    <property type="entry name" value="ATP/GTP-BINDING PROTEIN-RELATED"/>
    <property type="match status" value="1"/>
</dbReference>
<keyword evidence="3" id="KW-1185">Reference proteome</keyword>
<organism evidence="2 3">
    <name type="scientific">Frankia alni (strain DSM 45986 / CECT 9034 / ACN14a)</name>
    <dbReference type="NCBI Taxonomy" id="326424"/>
    <lineage>
        <taxon>Bacteria</taxon>
        <taxon>Bacillati</taxon>
        <taxon>Actinomycetota</taxon>
        <taxon>Actinomycetes</taxon>
        <taxon>Frankiales</taxon>
        <taxon>Frankiaceae</taxon>
        <taxon>Frankia</taxon>
    </lineage>
</organism>
<reference evidence="2 3" key="1">
    <citation type="journal article" date="2007" name="Genome Res.">
        <title>Genome characteristics of facultatively symbiotic Frankia sp. strains reflect host range and host plant biogeography.</title>
        <authorList>
            <person name="Normand P."/>
            <person name="Lapierre P."/>
            <person name="Tisa L.S."/>
            <person name="Gogarten J.P."/>
            <person name="Alloisio N."/>
            <person name="Bagnarol E."/>
            <person name="Bassi C.A."/>
            <person name="Berry A.M."/>
            <person name="Bickhart D.M."/>
            <person name="Choisne N."/>
            <person name="Couloux A."/>
            <person name="Cournoyer B."/>
            <person name="Cruveiller S."/>
            <person name="Daubin V."/>
            <person name="Demange N."/>
            <person name="Francino M.P."/>
            <person name="Goltsman E."/>
            <person name="Huang Y."/>
            <person name="Kopp O.R."/>
            <person name="Labarre L."/>
            <person name="Lapidus A."/>
            <person name="Lavire C."/>
            <person name="Marechal J."/>
            <person name="Martinez M."/>
            <person name="Mastronunzio J.E."/>
            <person name="Mullin B.C."/>
            <person name="Niemann J."/>
            <person name="Pujic P."/>
            <person name="Rawnsley T."/>
            <person name="Rouy Z."/>
            <person name="Schenowitz C."/>
            <person name="Sellstedt A."/>
            <person name="Tavares F."/>
            <person name="Tomkins J.P."/>
            <person name="Vallenet D."/>
            <person name="Valverde C."/>
            <person name="Wall L.G."/>
            <person name="Wang Y."/>
            <person name="Medigue C."/>
            <person name="Benson D.R."/>
        </authorList>
    </citation>
    <scope>NUCLEOTIDE SEQUENCE [LARGE SCALE GENOMIC DNA]</scope>
    <source>
        <strain evidence="3">DSM 45986 / CECT 9034 / ACN14a</strain>
    </source>
</reference>
<evidence type="ECO:0000256" key="1">
    <source>
        <dbReference type="SAM" id="MobiDB-lite"/>
    </source>
</evidence>
<feature type="region of interest" description="Disordered" evidence="1">
    <location>
        <begin position="1"/>
        <end position="24"/>
    </location>
</feature>
<dbReference type="NCBIfam" id="NF040586">
    <property type="entry name" value="FxSxx_TPR"/>
    <property type="match status" value="1"/>
</dbReference>
<gene>
    <name evidence="2" type="ordered locus">FRAAL2322</name>
</gene>
<dbReference type="SUPFAM" id="SSF48452">
    <property type="entry name" value="TPR-like"/>
    <property type="match status" value="3"/>
</dbReference>
<proteinExistence type="predicted"/>
<dbReference type="OrthoDB" id="580767at2"/>
<dbReference type="RefSeq" id="WP_011603486.1">
    <property type="nucleotide sequence ID" value="NC_008278.1"/>
</dbReference>
<dbReference type="InterPro" id="IPR011990">
    <property type="entry name" value="TPR-like_helical_dom_sf"/>
</dbReference>
<dbReference type="InterPro" id="IPR027417">
    <property type="entry name" value="P-loop_NTPase"/>
</dbReference>
<dbReference type="InterPro" id="IPR053137">
    <property type="entry name" value="NLR-like"/>
</dbReference>
<dbReference type="Gene3D" id="1.25.40.10">
    <property type="entry name" value="Tetratricopeptide repeat domain"/>
    <property type="match status" value="2"/>
</dbReference>
<dbReference type="KEGG" id="fal:FRAAL2322"/>
<dbReference type="HOGENOM" id="CLU_000288_125_8_11"/>
<dbReference type="Gene3D" id="3.40.50.300">
    <property type="entry name" value="P-loop containing nucleotide triphosphate hydrolases"/>
    <property type="match status" value="2"/>
</dbReference>
<dbReference type="eggNOG" id="COG0457">
    <property type="taxonomic scope" value="Bacteria"/>
</dbReference>
<evidence type="ECO:0000313" key="3">
    <source>
        <dbReference type="Proteomes" id="UP000000657"/>
    </source>
</evidence>
<dbReference type="NCBIfam" id="NF047398">
    <property type="entry name" value="AAA_KGGVGR"/>
    <property type="match status" value="1"/>
</dbReference>
<feature type="compositionally biased region" description="Polar residues" evidence="1">
    <location>
        <begin position="1"/>
        <end position="22"/>
    </location>
</feature>
<dbReference type="STRING" id="326424.FRAAL2322"/>
<dbReference type="Proteomes" id="UP000000657">
    <property type="component" value="Chromosome"/>
</dbReference>
<name>Q0RNB8_FRAAA</name>
<dbReference type="eggNOG" id="COG1192">
    <property type="taxonomic scope" value="Bacteria"/>
</dbReference>
<dbReference type="EMBL" id="CT573213">
    <property type="protein sequence ID" value="CAJ60971.1"/>
    <property type="molecule type" value="Genomic_DNA"/>
</dbReference>
<dbReference type="Pfam" id="PF13424">
    <property type="entry name" value="TPR_12"/>
    <property type="match status" value="2"/>
</dbReference>
<accession>Q0RNB8</accession>
<evidence type="ECO:0000313" key="2">
    <source>
        <dbReference type="EMBL" id="CAJ60971.1"/>
    </source>
</evidence>
<dbReference type="PANTHER" id="PTHR46082:SF6">
    <property type="entry name" value="AAA+ ATPASE DOMAIN-CONTAINING PROTEIN-RELATED"/>
    <property type="match status" value="1"/>
</dbReference>
<dbReference type="SUPFAM" id="SSF52540">
    <property type="entry name" value="P-loop containing nucleoside triphosphate hydrolases"/>
    <property type="match status" value="2"/>
</dbReference>